<feature type="non-terminal residue" evidence="2">
    <location>
        <position position="1"/>
    </location>
</feature>
<evidence type="ECO:0000313" key="3">
    <source>
        <dbReference type="Proteomes" id="UP000316079"/>
    </source>
</evidence>
<accession>A0A553N3Z5</accession>
<organism evidence="2 3">
    <name type="scientific">Danionella cerebrum</name>
    <dbReference type="NCBI Taxonomy" id="2873325"/>
    <lineage>
        <taxon>Eukaryota</taxon>
        <taxon>Metazoa</taxon>
        <taxon>Chordata</taxon>
        <taxon>Craniata</taxon>
        <taxon>Vertebrata</taxon>
        <taxon>Euteleostomi</taxon>
        <taxon>Actinopterygii</taxon>
        <taxon>Neopterygii</taxon>
        <taxon>Teleostei</taxon>
        <taxon>Ostariophysi</taxon>
        <taxon>Cypriniformes</taxon>
        <taxon>Danionidae</taxon>
        <taxon>Danioninae</taxon>
        <taxon>Danionella</taxon>
    </lineage>
</organism>
<sequence>PGPGPQSPNLPPRPISSSQPRVTEQGHGGSHSSQSGGSGGFPRHAALMAGQPLASYKISDEMESQQMWPAVGVGSSQHVTLVVQGCHCGDLLKRTVFHTHTFTFQYAQVESQHAHINLAPLNTRQIEGAADTDEHRHIREHTLLGENTGVGLEP</sequence>
<feature type="region of interest" description="Disordered" evidence="1">
    <location>
        <begin position="1"/>
        <end position="45"/>
    </location>
</feature>
<keyword evidence="3" id="KW-1185">Reference proteome</keyword>
<evidence type="ECO:0000313" key="2">
    <source>
        <dbReference type="EMBL" id="TRY60148.1"/>
    </source>
</evidence>
<name>A0A553N3Z5_9TELE</name>
<feature type="compositionally biased region" description="Pro residues" evidence="1">
    <location>
        <begin position="1"/>
        <end position="14"/>
    </location>
</feature>
<evidence type="ECO:0000256" key="1">
    <source>
        <dbReference type="SAM" id="MobiDB-lite"/>
    </source>
</evidence>
<gene>
    <name evidence="2" type="ORF">DNTS_006454</name>
</gene>
<reference evidence="2 3" key="1">
    <citation type="journal article" date="2019" name="Sci. Data">
        <title>Hybrid genome assembly and annotation of Danionella translucida.</title>
        <authorList>
            <person name="Kadobianskyi M."/>
            <person name="Schulze L."/>
            <person name="Schuelke M."/>
            <person name="Judkewitz B."/>
        </authorList>
    </citation>
    <scope>NUCLEOTIDE SEQUENCE [LARGE SCALE GENOMIC DNA]</scope>
    <source>
        <strain evidence="2 3">Bolton</strain>
    </source>
</reference>
<dbReference type="EMBL" id="SRMA01027077">
    <property type="protein sequence ID" value="TRY60148.1"/>
    <property type="molecule type" value="Genomic_DNA"/>
</dbReference>
<dbReference type="AlphaFoldDB" id="A0A553N3Z5"/>
<comment type="caution">
    <text evidence="2">The sequence shown here is derived from an EMBL/GenBank/DDBJ whole genome shotgun (WGS) entry which is preliminary data.</text>
</comment>
<dbReference type="Proteomes" id="UP000316079">
    <property type="component" value="Unassembled WGS sequence"/>
</dbReference>
<protein>
    <submittedName>
        <fullName evidence="2">Uncharacterized protein</fullName>
    </submittedName>
</protein>
<proteinExistence type="predicted"/>